<gene>
    <name evidence="1" type="ORF">NCTC12391_01075</name>
</gene>
<evidence type="ECO:0000313" key="2">
    <source>
        <dbReference type="Proteomes" id="UP000386281"/>
    </source>
</evidence>
<dbReference type="Proteomes" id="UP000386281">
    <property type="component" value="Unassembled WGS sequence"/>
</dbReference>
<sequence>MDIAIVSPDADIVCAQLAEVDGFRFECWGERAGQRLPGTVRVRDLGELDEELAMAGLQAIPTIAIDAMRRDRSRPGTVYATSVISVS</sequence>
<evidence type="ECO:0000313" key="1">
    <source>
        <dbReference type="EMBL" id="VEW11938.1"/>
    </source>
</evidence>
<protein>
    <submittedName>
        <fullName evidence="1">Uncharacterized protein</fullName>
    </submittedName>
</protein>
<dbReference type="RefSeq" id="WP_190246724.1">
    <property type="nucleotide sequence ID" value="NZ_CAACXN010000014.1"/>
</dbReference>
<organism evidence="1 2">
    <name type="scientific">Brevibacterium casei</name>
    <dbReference type="NCBI Taxonomy" id="33889"/>
    <lineage>
        <taxon>Bacteria</taxon>
        <taxon>Bacillati</taxon>
        <taxon>Actinomycetota</taxon>
        <taxon>Actinomycetes</taxon>
        <taxon>Micrococcales</taxon>
        <taxon>Brevibacteriaceae</taxon>
        <taxon>Brevibacterium</taxon>
    </lineage>
</organism>
<name>A0A449D384_9MICO</name>
<proteinExistence type="predicted"/>
<dbReference type="AlphaFoldDB" id="A0A449D384"/>
<dbReference type="EMBL" id="CAACXN010000014">
    <property type="protein sequence ID" value="VEW11938.1"/>
    <property type="molecule type" value="Genomic_DNA"/>
</dbReference>
<accession>A0A449D384</accession>
<reference evidence="1 2" key="1">
    <citation type="submission" date="2019-02" db="EMBL/GenBank/DDBJ databases">
        <authorList>
            <consortium name="Pathogen Informatics"/>
        </authorList>
    </citation>
    <scope>NUCLEOTIDE SEQUENCE [LARGE SCALE GENOMIC DNA]</scope>
    <source>
        <strain evidence="1 2">3012STDY7078520</strain>
    </source>
</reference>